<sequence length="135" mass="15062">MKKHVLWILLVVITSTVIANESSWLTVAEAVVKHIDEAEAAYAKGDSTEAKRAVVSAYFGVFEDRKMEAAMRMELGAKHTYLVEKNFGKFRKAIQQNAGAEQVALIAEEIRLAMRRDALLLDQAGIPLEVFKVNQ</sequence>
<evidence type="ECO:0000313" key="2">
    <source>
        <dbReference type="Proteomes" id="UP000316649"/>
    </source>
</evidence>
<gene>
    <name evidence="1" type="ORF">FHP88_04890</name>
</gene>
<accession>A0A557SHB9</accession>
<reference evidence="1 2" key="1">
    <citation type="submission" date="2019-07" db="EMBL/GenBank/DDBJ databases">
        <title>The pathways for chlorine oxyanion respiration interact through the shared metabolite chlorate.</title>
        <authorList>
            <person name="Barnum T.P."/>
            <person name="Cheng Y."/>
            <person name="Hill K.A."/>
            <person name="Lucas L.N."/>
            <person name="Carlson H.K."/>
            <person name="Coates J.D."/>
        </authorList>
    </citation>
    <scope>NUCLEOTIDE SEQUENCE [LARGE SCALE GENOMIC DNA]</scope>
    <source>
        <strain evidence="1 2">BK-1</strain>
    </source>
</reference>
<proteinExistence type="predicted"/>
<dbReference type="RefSeq" id="WP_144357892.1">
    <property type="nucleotide sequence ID" value="NZ_VMNH01000005.1"/>
</dbReference>
<keyword evidence="2" id="KW-1185">Reference proteome</keyword>
<comment type="caution">
    <text evidence="1">The sequence shown here is derived from an EMBL/GenBank/DDBJ whole genome shotgun (WGS) entry which is preliminary data.</text>
</comment>
<name>A0A557SHB9_9GAMM</name>
<dbReference type="OrthoDB" id="7355548at2"/>
<evidence type="ECO:0008006" key="3">
    <source>
        <dbReference type="Google" id="ProtNLM"/>
    </source>
</evidence>
<protein>
    <recommendedName>
        <fullName evidence="3">Iron permease</fullName>
    </recommendedName>
</protein>
<dbReference type="AlphaFoldDB" id="A0A557SHB9"/>
<organism evidence="1 2">
    <name type="scientific">Sedimenticola selenatireducens</name>
    <dbReference type="NCBI Taxonomy" id="191960"/>
    <lineage>
        <taxon>Bacteria</taxon>
        <taxon>Pseudomonadati</taxon>
        <taxon>Pseudomonadota</taxon>
        <taxon>Gammaproteobacteria</taxon>
        <taxon>Chromatiales</taxon>
        <taxon>Sedimenticolaceae</taxon>
        <taxon>Sedimenticola</taxon>
    </lineage>
</organism>
<evidence type="ECO:0000313" key="1">
    <source>
        <dbReference type="EMBL" id="TVO76762.1"/>
    </source>
</evidence>
<dbReference type="Proteomes" id="UP000316649">
    <property type="component" value="Unassembled WGS sequence"/>
</dbReference>
<dbReference type="EMBL" id="VMNH01000005">
    <property type="protein sequence ID" value="TVO76762.1"/>
    <property type="molecule type" value="Genomic_DNA"/>
</dbReference>